<evidence type="ECO:0000313" key="2">
    <source>
        <dbReference type="Proteomes" id="UP000033428"/>
    </source>
</evidence>
<organism evidence="1 2">
    <name type="scientific">Candidatus Omnitrophus magneticus</name>
    <dbReference type="NCBI Taxonomy" id="1609969"/>
    <lineage>
        <taxon>Bacteria</taxon>
        <taxon>Pseudomonadati</taxon>
        <taxon>Candidatus Omnitrophota</taxon>
        <taxon>Candidatus Omnitrophus</taxon>
    </lineage>
</organism>
<dbReference type="EMBL" id="JYNY01000175">
    <property type="protein sequence ID" value="KJJ85358.1"/>
    <property type="molecule type" value="Genomic_DNA"/>
</dbReference>
<proteinExistence type="predicted"/>
<keyword evidence="2" id="KW-1185">Reference proteome</keyword>
<dbReference type="AlphaFoldDB" id="A0A0F0CPV6"/>
<name>A0A0F0CPV6_9BACT</name>
<evidence type="ECO:0000313" key="1">
    <source>
        <dbReference type="EMBL" id="KJJ85358.1"/>
    </source>
</evidence>
<protein>
    <submittedName>
        <fullName evidence="1">Uncharacterized protein</fullName>
    </submittedName>
</protein>
<accession>A0A0F0CPV6</accession>
<sequence length="45" mass="5544">MTKSFNFFYKKNQKKNNYFTNTKTERLNNNMHCADVFFQFLLLLT</sequence>
<reference evidence="1 2" key="1">
    <citation type="submission" date="2015-02" db="EMBL/GenBank/DDBJ databases">
        <title>Single-cell genomics of uncultivated deep-branching MTB reveals a conserved set of magnetosome genes.</title>
        <authorList>
            <person name="Kolinko S."/>
            <person name="Richter M."/>
            <person name="Glockner F.O."/>
            <person name="Brachmann A."/>
            <person name="Schuler D."/>
        </authorList>
    </citation>
    <scope>NUCLEOTIDE SEQUENCE [LARGE SCALE GENOMIC DNA]</scope>
    <source>
        <strain evidence="1">SKK-01</strain>
    </source>
</reference>
<gene>
    <name evidence="1" type="ORF">OMAG_000772</name>
</gene>
<dbReference type="Proteomes" id="UP000033428">
    <property type="component" value="Unassembled WGS sequence"/>
</dbReference>
<comment type="caution">
    <text evidence="1">The sequence shown here is derived from an EMBL/GenBank/DDBJ whole genome shotgun (WGS) entry which is preliminary data.</text>
</comment>